<dbReference type="GO" id="GO:0016301">
    <property type="term" value="F:kinase activity"/>
    <property type="evidence" value="ECO:0007669"/>
    <property type="project" value="UniProtKB-KW"/>
</dbReference>
<keyword evidence="2" id="KW-0808">Transferase</keyword>
<dbReference type="eggNOG" id="ENOG502SHN1">
    <property type="taxonomic scope" value="Eukaryota"/>
</dbReference>
<proteinExistence type="predicted"/>
<evidence type="ECO:0000313" key="3">
    <source>
        <dbReference type="Proteomes" id="UP000016922"/>
    </source>
</evidence>
<dbReference type="InterPro" id="IPR002575">
    <property type="entry name" value="Aminoglycoside_PTrfase"/>
</dbReference>
<dbReference type="AlphaFoldDB" id="S3D7G4"/>
<dbReference type="GeneID" id="19465771"/>
<organism evidence="2 3">
    <name type="scientific">Glarea lozoyensis (strain ATCC 20868 / MF5171)</name>
    <dbReference type="NCBI Taxonomy" id="1116229"/>
    <lineage>
        <taxon>Eukaryota</taxon>
        <taxon>Fungi</taxon>
        <taxon>Dikarya</taxon>
        <taxon>Ascomycota</taxon>
        <taxon>Pezizomycotina</taxon>
        <taxon>Leotiomycetes</taxon>
        <taxon>Helotiales</taxon>
        <taxon>Helotiaceae</taxon>
        <taxon>Glarea</taxon>
    </lineage>
</organism>
<dbReference type="RefSeq" id="XP_008078857.1">
    <property type="nucleotide sequence ID" value="XM_008080666.1"/>
</dbReference>
<dbReference type="InterPro" id="IPR051678">
    <property type="entry name" value="AGP_Transferase"/>
</dbReference>
<dbReference type="OrthoDB" id="2906425at2759"/>
<dbReference type="PANTHER" id="PTHR21310">
    <property type="entry name" value="AMINOGLYCOSIDE PHOSPHOTRANSFERASE-RELATED-RELATED"/>
    <property type="match status" value="1"/>
</dbReference>
<name>S3D7G4_GLAL2</name>
<keyword evidence="3" id="KW-1185">Reference proteome</keyword>
<feature type="domain" description="Aminoglycoside phosphotransferase" evidence="1">
    <location>
        <begin position="70"/>
        <end position="273"/>
    </location>
</feature>
<keyword evidence="2" id="KW-0418">Kinase</keyword>
<dbReference type="HOGENOM" id="CLU_021768_3_0_1"/>
<dbReference type="Proteomes" id="UP000016922">
    <property type="component" value="Unassembled WGS sequence"/>
</dbReference>
<reference evidence="2 3" key="1">
    <citation type="journal article" date="2013" name="BMC Genomics">
        <title>Genomics-driven discovery of the pneumocandin biosynthetic gene cluster in the fungus Glarea lozoyensis.</title>
        <authorList>
            <person name="Chen L."/>
            <person name="Yue Q."/>
            <person name="Zhang X."/>
            <person name="Xiang M."/>
            <person name="Wang C."/>
            <person name="Li S."/>
            <person name="Che Y."/>
            <person name="Ortiz-Lopez F.J."/>
            <person name="Bills G.F."/>
            <person name="Liu X."/>
            <person name="An Z."/>
        </authorList>
    </citation>
    <scope>NUCLEOTIDE SEQUENCE [LARGE SCALE GENOMIC DNA]</scope>
    <source>
        <strain evidence="3">ATCC 20868 / MF5171</strain>
    </source>
</reference>
<evidence type="ECO:0000313" key="2">
    <source>
        <dbReference type="EMBL" id="EPE33705.1"/>
    </source>
</evidence>
<dbReference type="SUPFAM" id="SSF56112">
    <property type="entry name" value="Protein kinase-like (PK-like)"/>
    <property type="match status" value="1"/>
</dbReference>
<accession>S3D7G4</accession>
<evidence type="ECO:0000259" key="1">
    <source>
        <dbReference type="Pfam" id="PF01636"/>
    </source>
</evidence>
<dbReference type="OMA" id="MQDGPWP"/>
<sequence>MPVDYIPPVDKTATQHDGTESLAINNTIFRRVCTLLALNTTGRFYPYNGGCKPISKHVIVKSGYWAHLTEAATMKYIAEHTSIPVPKIYCSFVYNKRAYMVMERIQGDTVAAIWFQLSEESRSRILEDLKRIILELRRIKPAPGTGVQSCVGGSLRDCRMPRSCPRFGPFKTIKEFHLWLREYLLPSEILDKPDNTRSSDVSMMVAHQDREYPHPIFTHGDLHPQNILVRDDKIVGIIDWEFSGWYPNYWEYTSAWMGNRIREGWQEVLPRFLETFPEELEMERIRHQWWGEY</sequence>
<dbReference type="KEGG" id="glz:GLAREA_06718"/>
<gene>
    <name evidence="2" type="ORF">GLAREA_06718</name>
</gene>
<dbReference type="EMBL" id="KE145357">
    <property type="protein sequence ID" value="EPE33705.1"/>
    <property type="molecule type" value="Genomic_DNA"/>
</dbReference>
<protein>
    <submittedName>
        <fullName evidence="2">Protein kinase-like (PK-like)</fullName>
    </submittedName>
</protein>
<dbReference type="Pfam" id="PF01636">
    <property type="entry name" value="APH"/>
    <property type="match status" value="1"/>
</dbReference>
<dbReference type="PANTHER" id="PTHR21310:SF55">
    <property type="entry name" value="AMINOGLYCOSIDE PHOSPHOTRANSFERASE DOMAIN-CONTAINING PROTEIN"/>
    <property type="match status" value="1"/>
</dbReference>
<dbReference type="CDD" id="cd05120">
    <property type="entry name" value="APH_ChoK_like"/>
    <property type="match status" value="1"/>
</dbReference>
<dbReference type="Gene3D" id="3.90.1200.10">
    <property type="match status" value="1"/>
</dbReference>
<dbReference type="InterPro" id="IPR011009">
    <property type="entry name" value="Kinase-like_dom_sf"/>
</dbReference>